<dbReference type="EMBL" id="FXYG01000001">
    <property type="protein sequence ID" value="SMX34877.1"/>
    <property type="molecule type" value="Genomic_DNA"/>
</dbReference>
<proteinExistence type="predicted"/>
<evidence type="ECO:0008006" key="4">
    <source>
        <dbReference type="Google" id="ProtNLM"/>
    </source>
</evidence>
<keyword evidence="1" id="KW-1133">Transmembrane helix</keyword>
<gene>
    <name evidence="2" type="ORF">RUA8715_00681</name>
</gene>
<feature type="transmembrane region" description="Helical" evidence="1">
    <location>
        <begin position="235"/>
        <end position="252"/>
    </location>
</feature>
<feature type="transmembrane region" description="Helical" evidence="1">
    <location>
        <begin position="207"/>
        <end position="228"/>
    </location>
</feature>
<feature type="transmembrane region" description="Helical" evidence="1">
    <location>
        <begin position="359"/>
        <end position="376"/>
    </location>
</feature>
<dbReference type="Pfam" id="PF13795">
    <property type="entry name" value="HupE_UreJ_2"/>
    <property type="match status" value="1"/>
</dbReference>
<dbReference type="AlphaFoldDB" id="A0A238JXD6"/>
<keyword evidence="3" id="KW-1185">Reference proteome</keyword>
<accession>A0A238JXD6</accession>
<organism evidence="2 3">
    <name type="scientific">Ruegeria arenilitoris</name>
    <dbReference type="NCBI Taxonomy" id="1173585"/>
    <lineage>
        <taxon>Bacteria</taxon>
        <taxon>Pseudomonadati</taxon>
        <taxon>Pseudomonadota</taxon>
        <taxon>Alphaproteobacteria</taxon>
        <taxon>Rhodobacterales</taxon>
        <taxon>Roseobacteraceae</taxon>
        <taxon>Ruegeria</taxon>
    </lineage>
</organism>
<name>A0A238JXD6_9RHOB</name>
<evidence type="ECO:0000313" key="3">
    <source>
        <dbReference type="Proteomes" id="UP000202485"/>
    </source>
</evidence>
<reference evidence="3" key="1">
    <citation type="submission" date="2017-05" db="EMBL/GenBank/DDBJ databases">
        <authorList>
            <person name="Rodrigo-Torres L."/>
            <person name="Arahal R. D."/>
            <person name="Lucena T."/>
        </authorList>
    </citation>
    <scope>NUCLEOTIDE SEQUENCE [LARGE SCALE GENOMIC DNA]</scope>
    <source>
        <strain evidence="3">CECT 8715</strain>
    </source>
</reference>
<feature type="transmembrane region" description="Helical" evidence="1">
    <location>
        <begin position="326"/>
        <end position="347"/>
    </location>
</feature>
<dbReference type="OrthoDB" id="9808870at2"/>
<feature type="transmembrane region" description="Helical" evidence="1">
    <location>
        <begin position="288"/>
        <end position="306"/>
    </location>
</feature>
<dbReference type="Proteomes" id="UP000202485">
    <property type="component" value="Unassembled WGS sequence"/>
</dbReference>
<feature type="transmembrane region" description="Helical" evidence="1">
    <location>
        <begin position="264"/>
        <end position="281"/>
    </location>
</feature>
<dbReference type="InterPro" id="IPR032809">
    <property type="entry name" value="Put_HupE_UreJ"/>
</dbReference>
<protein>
    <recommendedName>
        <fullName evidence="4">HupE / UreJ protein</fullName>
    </recommendedName>
</protein>
<evidence type="ECO:0000256" key="1">
    <source>
        <dbReference type="SAM" id="Phobius"/>
    </source>
</evidence>
<sequence>MGLNIRLLTFLRFRAWIIAPLLACIFLAMPAWAQQSGRTIVDFQVRDGRLLVEIAMNAEAVLAGVDPQEVAKGGDGGSAQYAQLRRLVSSELEEHVHDFVTNWKKSLQIDVNGPVALSYEGASIPVVGNPDVPRISRVLLAGPLPPDASSLRLTWPEGIGPVVLRQQGVEAPYTGFLSGGEVSPRIPLAGGAGLGAQQAAEAFFRAGLLHVAGAGAQLLALASVLVFLSLKLRPVLVQLAALGLAVLVTLPLGTFDVLSARPFLPWPVVPAAIALLALGNLVTDRLGLWRVLFLLATGAVLGLTLSETSSRLGVPPHHVAPAVLGFAAGILLALSGVAILILATLTVLLPDSPRLRGRISTVASLLLAGLGLYWAVMS</sequence>
<evidence type="ECO:0000313" key="2">
    <source>
        <dbReference type="EMBL" id="SMX34877.1"/>
    </source>
</evidence>
<keyword evidence="1" id="KW-0812">Transmembrane</keyword>
<dbReference type="RefSeq" id="WP_093962214.1">
    <property type="nucleotide sequence ID" value="NZ_JBHTJJ010000001.1"/>
</dbReference>
<keyword evidence="1" id="KW-0472">Membrane</keyword>